<dbReference type="SMART" id="SM01329">
    <property type="entry name" value="Iso_dh"/>
    <property type="match status" value="1"/>
</dbReference>
<feature type="binding site" evidence="11">
    <location>
        <position position="146"/>
    </location>
    <ligand>
        <name>D-threo-isocitrate</name>
        <dbReference type="ChEBI" id="CHEBI:15562"/>
    </ligand>
</feature>
<feature type="binding site" evidence="13">
    <location>
        <begin position="346"/>
        <end position="351"/>
    </location>
    <ligand>
        <name>NADP(+)</name>
        <dbReference type="ChEBI" id="CHEBI:58349"/>
    </ligand>
</feature>
<dbReference type="EMBL" id="CP002915">
    <property type="protein sequence ID" value="AEK30224.1"/>
    <property type="molecule type" value="Genomic_DNA"/>
</dbReference>
<keyword evidence="8 9" id="KW-0464">Manganese</keyword>
<evidence type="ECO:0000313" key="16">
    <source>
        <dbReference type="Proteomes" id="UP000008394"/>
    </source>
</evidence>
<name>A0A806FM22_BIFAN</name>
<dbReference type="PANTHER" id="PTHR11822:SF21">
    <property type="entry name" value="ISOCITRATE DEHYDROGENASE [NADP], MITOCHONDRIAL"/>
    <property type="match status" value="1"/>
</dbReference>
<evidence type="ECO:0000259" key="14">
    <source>
        <dbReference type="SMART" id="SM01329"/>
    </source>
</evidence>
<accession>A0A806FM22</accession>
<protein>
    <recommendedName>
        <fullName evidence="9">Isocitrate dehydrogenase [NADP]</fullName>
        <ecNumber evidence="9">1.1.1.42</ecNumber>
    </recommendedName>
</protein>
<evidence type="ECO:0000256" key="7">
    <source>
        <dbReference type="ARBA" id="ARBA00023002"/>
    </source>
</evidence>
<keyword evidence="5 9" id="KW-0460">Magnesium</keyword>
<evidence type="ECO:0000256" key="2">
    <source>
        <dbReference type="ARBA" id="ARBA00007769"/>
    </source>
</evidence>
<dbReference type="GO" id="GO:0051287">
    <property type="term" value="F:NAD binding"/>
    <property type="evidence" value="ECO:0007669"/>
    <property type="project" value="InterPro"/>
</dbReference>
<dbReference type="Gene3D" id="3.40.718.10">
    <property type="entry name" value="Isopropylmalate Dehydrogenase"/>
    <property type="match status" value="1"/>
</dbReference>
<evidence type="ECO:0000313" key="15">
    <source>
        <dbReference type="EMBL" id="AEK30224.1"/>
    </source>
</evidence>
<feature type="domain" description="Isopropylmalate dehydrogenase-like" evidence="14">
    <location>
        <begin position="46"/>
        <end position="432"/>
    </location>
</feature>
<organism evidence="15 16">
    <name type="scientific">Bifidobacterium animalis subsp. lactis CNCM I-2494</name>
    <dbReference type="NCBI Taxonomy" id="1042403"/>
    <lineage>
        <taxon>Bacteria</taxon>
        <taxon>Bacillati</taxon>
        <taxon>Actinomycetota</taxon>
        <taxon>Actinomycetes</taxon>
        <taxon>Bifidobacteriales</taxon>
        <taxon>Bifidobacteriaceae</taxon>
        <taxon>Bifidobacterium</taxon>
    </lineage>
</organism>
<dbReference type="Proteomes" id="UP000008394">
    <property type="component" value="Chromosome"/>
</dbReference>
<proteinExistence type="inferred from homology"/>
<feature type="binding site" evidence="12">
    <location>
        <position position="311"/>
    </location>
    <ligand>
        <name>Mn(2+)</name>
        <dbReference type="ChEBI" id="CHEBI:29035"/>
    </ligand>
</feature>
<dbReference type="PANTHER" id="PTHR11822">
    <property type="entry name" value="NADP-SPECIFIC ISOCITRATE DEHYDROGENASE"/>
    <property type="match status" value="1"/>
</dbReference>
<evidence type="ECO:0000256" key="11">
    <source>
        <dbReference type="PIRSR" id="PIRSR000108-2"/>
    </source>
</evidence>
<feature type="binding site" evidence="11">
    <location>
        <position position="169"/>
    </location>
    <ligand>
        <name>D-threo-isocitrate</name>
        <dbReference type="ChEBI" id="CHEBI:15562"/>
    </ligand>
</feature>
<gene>
    <name evidence="15" type="ORF">BALAC2494_00362</name>
</gene>
<feature type="binding site" evidence="13">
    <location>
        <begin position="112"/>
        <end position="114"/>
    </location>
    <ligand>
        <name>NADP(+)</name>
        <dbReference type="ChEBI" id="CHEBI:58349"/>
    </ligand>
</feature>
<evidence type="ECO:0000256" key="10">
    <source>
        <dbReference type="PIRSR" id="PIRSR000108-1"/>
    </source>
</evidence>
<evidence type="ECO:0000256" key="6">
    <source>
        <dbReference type="ARBA" id="ARBA00022857"/>
    </source>
</evidence>
<feature type="binding site" evidence="11">
    <location>
        <position position="114"/>
    </location>
    <ligand>
        <name>D-threo-isocitrate</name>
        <dbReference type="ChEBI" id="CHEBI:15562"/>
    </ligand>
</feature>
<evidence type="ECO:0000256" key="3">
    <source>
        <dbReference type="ARBA" id="ARBA00022532"/>
    </source>
</evidence>
<dbReference type="InterPro" id="IPR019818">
    <property type="entry name" value="IsoCit/isopropylmalate_DH_CS"/>
</dbReference>
<dbReference type="GO" id="GO:0004450">
    <property type="term" value="F:isocitrate dehydrogenase (NADP+) activity"/>
    <property type="evidence" value="ECO:0007669"/>
    <property type="project" value="UniProtKB-UniRule"/>
</dbReference>
<evidence type="ECO:0000256" key="5">
    <source>
        <dbReference type="ARBA" id="ARBA00022842"/>
    </source>
</evidence>
<dbReference type="InterPro" id="IPR004790">
    <property type="entry name" value="Isocitrate_DH_NADP"/>
</dbReference>
<reference evidence="15 16" key="1">
    <citation type="journal article" date="2011" name="J. Bacteriol.">
        <title>Genome Sequence of the Probiotic Strain Bifidobacterium animalis subsp. lactis CNCM I-2494.</title>
        <authorList>
            <person name="Chervaux C."/>
            <person name="Grimaldi C."/>
            <person name="Bolotin A."/>
            <person name="Quinquis B."/>
            <person name="Legrain-Raspaud S."/>
            <person name="van Hylckama Vlieg J.E."/>
            <person name="Denariaz G."/>
            <person name="Smokvina T."/>
        </authorList>
    </citation>
    <scope>NUCLEOTIDE SEQUENCE [LARGE SCALE GENOMIC DNA]</scope>
    <source>
        <strain evidence="15 16">CNCM I-2494</strain>
    </source>
</reference>
<feature type="binding site" evidence="13">
    <location>
        <position position="296"/>
    </location>
    <ligand>
        <name>NADP(+)</name>
        <dbReference type="ChEBI" id="CHEBI:58349"/>
    </ligand>
</feature>
<dbReference type="SUPFAM" id="SSF53659">
    <property type="entry name" value="Isocitrate/Isopropylmalate dehydrogenase-like"/>
    <property type="match status" value="1"/>
</dbReference>
<feature type="site" description="Critical for catalysis" evidence="10">
    <location>
        <position position="176"/>
    </location>
</feature>
<feature type="binding site" evidence="13">
    <location>
        <position position="364"/>
    </location>
    <ligand>
        <name>NADP(+)</name>
        <dbReference type="ChEBI" id="CHEBI:58349"/>
    </ligand>
</feature>
<dbReference type="GO" id="GO:0006099">
    <property type="term" value="P:tricarboxylic acid cycle"/>
    <property type="evidence" value="ECO:0007669"/>
    <property type="project" value="UniProtKB-KW"/>
</dbReference>
<keyword evidence="3 9" id="KW-0816">Tricarboxylic acid cycle</keyword>
<comment type="similarity">
    <text evidence="2 9">Belongs to the isocitrate and isopropylmalate dehydrogenases family.</text>
</comment>
<dbReference type="InterPro" id="IPR024084">
    <property type="entry name" value="IsoPropMal-DH-like_dom"/>
</dbReference>
<dbReference type="GO" id="GO:0006102">
    <property type="term" value="P:isocitrate metabolic process"/>
    <property type="evidence" value="ECO:0007669"/>
    <property type="project" value="UniProtKB-UniRule"/>
</dbReference>
<dbReference type="KEGG" id="bnm:BALAC2494_00362"/>
<dbReference type="AlphaFoldDB" id="A0A806FM22"/>
<evidence type="ECO:0000256" key="8">
    <source>
        <dbReference type="ARBA" id="ARBA00023211"/>
    </source>
</evidence>
<dbReference type="PIRSF" id="PIRSF000108">
    <property type="entry name" value="IDH_NADP"/>
    <property type="match status" value="1"/>
</dbReference>
<evidence type="ECO:0000256" key="9">
    <source>
        <dbReference type="PIRNR" id="PIRNR000108"/>
    </source>
</evidence>
<feature type="site" description="Critical for catalysis" evidence="10">
    <location>
        <position position="248"/>
    </location>
</feature>
<evidence type="ECO:0000256" key="1">
    <source>
        <dbReference type="ARBA" id="ARBA00001936"/>
    </source>
</evidence>
<dbReference type="Pfam" id="PF00180">
    <property type="entry name" value="Iso_dh"/>
    <property type="match status" value="1"/>
</dbReference>
<evidence type="ECO:0000256" key="4">
    <source>
        <dbReference type="ARBA" id="ARBA00022723"/>
    </source>
</evidence>
<keyword evidence="7 9" id="KW-0560">Oxidoreductase</keyword>
<dbReference type="NCBIfam" id="NF006156">
    <property type="entry name" value="PRK08299.1"/>
    <property type="match status" value="1"/>
</dbReference>
<evidence type="ECO:0000256" key="13">
    <source>
        <dbReference type="PIRSR" id="PIRSR000108-4"/>
    </source>
</evidence>
<dbReference type="PROSITE" id="PS00470">
    <property type="entry name" value="IDH_IMDH"/>
    <property type="match status" value="1"/>
</dbReference>
<feature type="binding site" evidence="11">
    <location>
        <begin position="131"/>
        <end position="137"/>
    </location>
    <ligand>
        <name>D-threo-isocitrate</name>
        <dbReference type="ChEBI" id="CHEBI:15562"/>
    </ligand>
</feature>
<feature type="binding site" evidence="13">
    <location>
        <position position="119"/>
    </location>
    <ligand>
        <name>NADP(+)</name>
        <dbReference type="ChEBI" id="CHEBI:58349"/>
    </ligand>
</feature>
<dbReference type="EC" id="1.1.1.42" evidence="9"/>
<comment type="catalytic activity">
    <reaction evidence="9">
        <text>D-threo-isocitrate + NADP(+) = 2-oxoglutarate + CO2 + NADPH</text>
        <dbReference type="Rhea" id="RHEA:19629"/>
        <dbReference type="ChEBI" id="CHEBI:15562"/>
        <dbReference type="ChEBI" id="CHEBI:16526"/>
        <dbReference type="ChEBI" id="CHEBI:16810"/>
        <dbReference type="ChEBI" id="CHEBI:57783"/>
        <dbReference type="ChEBI" id="CHEBI:58349"/>
        <dbReference type="EC" id="1.1.1.42"/>
    </reaction>
</comment>
<keyword evidence="4 9" id="KW-0479">Metal-binding</keyword>
<comment type="cofactor">
    <cofactor evidence="9 12">
        <name>Mg(2+)</name>
        <dbReference type="ChEBI" id="CHEBI:18420"/>
    </cofactor>
    <cofactor evidence="9 12">
        <name>Mn(2+)</name>
        <dbReference type="ChEBI" id="CHEBI:29035"/>
    </cofactor>
    <text evidence="9 12">Binds 1 Mg(2+) or Mn(2+) ion per subunit.</text>
</comment>
<dbReference type="GO" id="GO:0000287">
    <property type="term" value="F:magnesium ion binding"/>
    <property type="evidence" value="ECO:0007669"/>
    <property type="project" value="InterPro"/>
</dbReference>
<dbReference type="NCBIfam" id="TIGR00127">
    <property type="entry name" value="nadp_idh_euk"/>
    <property type="match status" value="1"/>
</dbReference>
<dbReference type="FunFam" id="3.40.718.10:FF:000044">
    <property type="entry name" value="Peroxisomal isocitrate dehydrogenase [NADP]"/>
    <property type="match status" value="1"/>
</dbReference>
<evidence type="ECO:0000256" key="12">
    <source>
        <dbReference type="PIRSR" id="PIRSR000108-3"/>
    </source>
</evidence>
<sequence>MPCDTSPAPFAEWTNIHVGNTFALHMGLLPATTGGHSMAKIKVEGKVVELDGDEMTRVIWKDIKDRLILPYLDIDLDYYDLGIENRDATDDQVTIDAAEAIKREHVGVKCATITPDEARVEEFGLKKMWKSPNGTIRNILGGTIFREPIVIDNIPRLVPGWTKPIVVARHAFGDQYKATDFKVPTSGTLTVTFTPNDGSGPIEHVVFDYPGSGVAQVQYNLDESIRGFARACFNYGLLRHYPVYLSTKNTILKAYDGEFKDIFAEVFETEYKQRYEQEGLTYEHRLIDDMVASSLKWHGGYVWACKNYDGDVQSDTVAQGFGSLGLMTSVLMTPDGQTVEAEAAHGTVTRHYRLWQKGEKTSTNPIASIYAWTGGLKHRAKLDGTPQVANFAETLEQTIISTVEGGQMTKDLAILIDPSHEWLDTEQFMNALDENLQRNLAEQR</sequence>
<feature type="binding site" evidence="12">
    <location>
        <position position="288"/>
    </location>
    <ligand>
        <name>Mn(2+)</name>
        <dbReference type="ChEBI" id="CHEBI:29035"/>
    </ligand>
</feature>
<comment type="cofactor">
    <cofactor evidence="1">
        <name>Mn(2+)</name>
        <dbReference type="ChEBI" id="CHEBI:29035"/>
    </cofactor>
</comment>
<keyword evidence="6 9" id="KW-0521">NADP</keyword>